<name>I8UK02_9BACL</name>
<evidence type="ECO:0000313" key="1">
    <source>
        <dbReference type="EMBL" id="EIT87215.1"/>
    </source>
</evidence>
<gene>
    <name evidence="1" type="ORF">A374_01419</name>
</gene>
<organism evidence="1 2">
    <name type="scientific">Fictibacillus macauensis ZFHKF-1</name>
    <dbReference type="NCBI Taxonomy" id="1196324"/>
    <lineage>
        <taxon>Bacteria</taxon>
        <taxon>Bacillati</taxon>
        <taxon>Bacillota</taxon>
        <taxon>Bacilli</taxon>
        <taxon>Bacillales</taxon>
        <taxon>Fictibacillaceae</taxon>
        <taxon>Fictibacillus</taxon>
    </lineage>
</organism>
<dbReference type="RefSeq" id="WP_007200388.1">
    <property type="nucleotide sequence ID" value="NZ_AKKV01000011.1"/>
</dbReference>
<proteinExistence type="predicted"/>
<dbReference type="EMBL" id="AKKV01000011">
    <property type="protein sequence ID" value="EIT87215.1"/>
    <property type="molecule type" value="Genomic_DNA"/>
</dbReference>
<dbReference type="PATRIC" id="fig|1196324.3.peg.284"/>
<evidence type="ECO:0000313" key="2">
    <source>
        <dbReference type="Proteomes" id="UP000004080"/>
    </source>
</evidence>
<sequence length="105" mass="12161">MEVNKGNKSIDLKSEELIHLFKMIKKIMRELEENACENMNQIAQSQFYTEGEALKQLSAYEGAAKKLESLKKQYVDVSGALMHCWTEFLRIDKKLAMDIMNKIES</sequence>
<accession>I8UK02</accession>
<comment type="caution">
    <text evidence="1">The sequence shown here is derived from an EMBL/GenBank/DDBJ whole genome shotgun (WGS) entry which is preliminary data.</text>
</comment>
<protein>
    <submittedName>
        <fullName evidence="1">Uncharacterized protein</fullName>
    </submittedName>
</protein>
<dbReference type="Proteomes" id="UP000004080">
    <property type="component" value="Unassembled WGS sequence"/>
</dbReference>
<reference evidence="1 2" key="1">
    <citation type="journal article" date="2012" name="J. Bacteriol.">
        <title>Genome of Bacillus macauensis ZFHKF-1, a Long-Chain-Forming Bacterium.</title>
        <authorList>
            <person name="Cai L."/>
            <person name="Zhang T."/>
        </authorList>
    </citation>
    <scope>NUCLEOTIDE SEQUENCE [LARGE SCALE GENOMIC DNA]</scope>
    <source>
        <strain evidence="1 2">ZFHKF-1</strain>
    </source>
</reference>
<keyword evidence="2" id="KW-1185">Reference proteome</keyword>
<dbReference type="AlphaFoldDB" id="I8UK02"/>
<dbReference type="STRING" id="1196324.A374_01419"/>